<evidence type="ECO:0000313" key="2">
    <source>
        <dbReference type="Proteomes" id="UP000886998"/>
    </source>
</evidence>
<accession>A0A8X7BQP9</accession>
<dbReference type="EMBL" id="BMAV01000996">
    <property type="protein sequence ID" value="GFY38704.1"/>
    <property type="molecule type" value="Genomic_DNA"/>
</dbReference>
<evidence type="ECO:0000313" key="1">
    <source>
        <dbReference type="EMBL" id="GFY38704.1"/>
    </source>
</evidence>
<comment type="caution">
    <text evidence="1">The sequence shown here is derived from an EMBL/GenBank/DDBJ whole genome shotgun (WGS) entry which is preliminary data.</text>
</comment>
<dbReference type="AlphaFoldDB" id="A0A8X7BQP9"/>
<sequence>MTAEHPSNYFKTNAKTLFCLLRTKLLREKSILFPKENNLSSPFEFEEKRYAKLTGIAPVLYLYPFFSLPPSSTSKIPAVGFPRLNLAQLRYSVVS</sequence>
<reference evidence="1" key="1">
    <citation type="submission" date="2020-08" db="EMBL/GenBank/DDBJ databases">
        <title>Multicomponent nature underlies the extraordinary mechanical properties of spider dragline silk.</title>
        <authorList>
            <person name="Kono N."/>
            <person name="Nakamura H."/>
            <person name="Mori M."/>
            <person name="Yoshida Y."/>
            <person name="Ohtoshi R."/>
            <person name="Malay A.D."/>
            <person name="Moran D.A.P."/>
            <person name="Tomita M."/>
            <person name="Numata K."/>
            <person name="Arakawa K."/>
        </authorList>
    </citation>
    <scope>NUCLEOTIDE SEQUENCE</scope>
</reference>
<gene>
    <name evidence="1" type="ORF">TNIN_244521</name>
</gene>
<keyword evidence="2" id="KW-1185">Reference proteome</keyword>
<organism evidence="1 2">
    <name type="scientific">Trichonephila inaurata madagascariensis</name>
    <dbReference type="NCBI Taxonomy" id="2747483"/>
    <lineage>
        <taxon>Eukaryota</taxon>
        <taxon>Metazoa</taxon>
        <taxon>Ecdysozoa</taxon>
        <taxon>Arthropoda</taxon>
        <taxon>Chelicerata</taxon>
        <taxon>Arachnida</taxon>
        <taxon>Araneae</taxon>
        <taxon>Araneomorphae</taxon>
        <taxon>Entelegynae</taxon>
        <taxon>Araneoidea</taxon>
        <taxon>Nephilidae</taxon>
        <taxon>Trichonephila</taxon>
        <taxon>Trichonephila inaurata</taxon>
    </lineage>
</organism>
<name>A0A8X7BQP9_9ARAC</name>
<protein>
    <submittedName>
        <fullName evidence="1">Uncharacterized protein</fullName>
    </submittedName>
</protein>
<dbReference type="Proteomes" id="UP000886998">
    <property type="component" value="Unassembled WGS sequence"/>
</dbReference>
<proteinExistence type="predicted"/>